<evidence type="ECO:0000313" key="6">
    <source>
        <dbReference type="Proteomes" id="UP001642487"/>
    </source>
</evidence>
<dbReference type="Pfam" id="PF04864">
    <property type="entry name" value="Alliinase_C"/>
    <property type="match status" value="1"/>
</dbReference>
<evidence type="ECO:0000256" key="1">
    <source>
        <dbReference type="ARBA" id="ARBA00006312"/>
    </source>
</evidence>
<dbReference type="InterPro" id="IPR015422">
    <property type="entry name" value="PyrdxlP-dep_Trfase_small"/>
</dbReference>
<protein>
    <recommendedName>
        <fullName evidence="4">Alliinase C-terminal domain-containing protein</fullName>
    </recommendedName>
</protein>
<dbReference type="InterPro" id="IPR015421">
    <property type="entry name" value="PyrdxlP-dep_Trfase_major"/>
</dbReference>
<evidence type="ECO:0000256" key="3">
    <source>
        <dbReference type="ARBA" id="ARBA00022898"/>
    </source>
</evidence>
<dbReference type="Proteomes" id="UP001642487">
    <property type="component" value="Chromosome 11"/>
</dbReference>
<gene>
    <name evidence="5" type="ORF">CITCOLO1_LOCUS4060</name>
</gene>
<dbReference type="InterPro" id="IPR015424">
    <property type="entry name" value="PyrdxlP-dep_Trfase"/>
</dbReference>
<dbReference type="InterPro" id="IPR006948">
    <property type="entry name" value="Alliinase_C"/>
</dbReference>
<accession>A0ABP0XW39</accession>
<dbReference type="Gene3D" id="3.90.1150.10">
    <property type="entry name" value="Aspartate Aminotransferase, domain 1"/>
    <property type="match status" value="1"/>
</dbReference>
<reference evidence="5 6" key="1">
    <citation type="submission" date="2024-03" db="EMBL/GenBank/DDBJ databases">
        <authorList>
            <person name="Gkanogiannis A."/>
            <person name="Becerra Lopez-Lavalle L."/>
        </authorList>
    </citation>
    <scope>NUCLEOTIDE SEQUENCE [LARGE SCALE GENOMIC DNA]</scope>
</reference>
<sequence length="361" mass="41100">MCGTERSSHSIVSLSNGSRANLPVIDLDPGNPTVFEEYWRRMGDKCRVEIPGCDLMSYKAPTGNVCWFLLPELVEAIRGLYRVVGNAVVDERHLVVGTGSRQVFQAALYALSTPASLKPIHVVSAAPYYSSYPEETDYLCSRLYKWGGDAKQYDTNKSGAFIEVVNSPNNPDGCMRLPVVEDSFGQGKLIHDLAYYWPQFTPITSPADHHLMYFTFSKCTGHAGSRIRWALVKDREVAVKMTTYIELNSLGVSKDSQFRTAKIIELLCNDYQKFGLDVSNSFFEYGNRVMAERWKNLRDVIGRSDVFSLPTFERQYCCFLGRPSRPYPAFAWLKCKEEIEDCGSFLRGYKYRRAKREAFWS</sequence>
<comment type="subunit">
    <text evidence="2">Homodimer.</text>
</comment>
<organism evidence="5 6">
    <name type="scientific">Citrullus colocynthis</name>
    <name type="common">colocynth</name>
    <dbReference type="NCBI Taxonomy" id="252529"/>
    <lineage>
        <taxon>Eukaryota</taxon>
        <taxon>Viridiplantae</taxon>
        <taxon>Streptophyta</taxon>
        <taxon>Embryophyta</taxon>
        <taxon>Tracheophyta</taxon>
        <taxon>Spermatophyta</taxon>
        <taxon>Magnoliopsida</taxon>
        <taxon>eudicotyledons</taxon>
        <taxon>Gunneridae</taxon>
        <taxon>Pentapetalae</taxon>
        <taxon>rosids</taxon>
        <taxon>fabids</taxon>
        <taxon>Cucurbitales</taxon>
        <taxon>Cucurbitaceae</taxon>
        <taxon>Benincaseae</taxon>
        <taxon>Citrullus</taxon>
    </lineage>
</organism>
<keyword evidence="6" id="KW-1185">Reference proteome</keyword>
<evidence type="ECO:0000256" key="2">
    <source>
        <dbReference type="ARBA" id="ARBA00011738"/>
    </source>
</evidence>
<evidence type="ECO:0000259" key="4">
    <source>
        <dbReference type="Pfam" id="PF04864"/>
    </source>
</evidence>
<feature type="domain" description="Alliinase C-terminal" evidence="4">
    <location>
        <begin position="25"/>
        <end position="350"/>
    </location>
</feature>
<name>A0ABP0XW39_9ROSI</name>
<dbReference type="SUPFAM" id="SSF53383">
    <property type="entry name" value="PLP-dependent transferases"/>
    <property type="match status" value="1"/>
</dbReference>
<keyword evidence="3" id="KW-0663">Pyridoxal phosphate</keyword>
<proteinExistence type="inferred from homology"/>
<dbReference type="EMBL" id="OZ021745">
    <property type="protein sequence ID" value="CAK9312374.1"/>
    <property type="molecule type" value="Genomic_DNA"/>
</dbReference>
<dbReference type="PANTHER" id="PTHR43795">
    <property type="entry name" value="BIFUNCTIONAL ASPARTATE AMINOTRANSFERASE AND GLUTAMATE/ASPARTATE-PREPHENATE AMINOTRANSFERASE-RELATED"/>
    <property type="match status" value="1"/>
</dbReference>
<dbReference type="PANTHER" id="PTHR43795:SF15">
    <property type="entry name" value="TRYPTOPHAN AMINOTRANSFERASE-RELATED PROTEIN 1"/>
    <property type="match status" value="1"/>
</dbReference>
<comment type="similarity">
    <text evidence="1">Belongs to the alliinase family.</text>
</comment>
<dbReference type="InterPro" id="IPR050478">
    <property type="entry name" value="Ethylene_sulfur-biosynth"/>
</dbReference>
<dbReference type="Gene3D" id="3.40.640.10">
    <property type="entry name" value="Type I PLP-dependent aspartate aminotransferase-like (Major domain)"/>
    <property type="match status" value="1"/>
</dbReference>
<evidence type="ECO:0000313" key="5">
    <source>
        <dbReference type="EMBL" id="CAK9312374.1"/>
    </source>
</evidence>